<evidence type="ECO:0000313" key="8">
    <source>
        <dbReference type="Proteomes" id="UP000179920"/>
    </source>
</evidence>
<evidence type="ECO:0000256" key="2">
    <source>
        <dbReference type="ARBA" id="ARBA00022771"/>
    </source>
</evidence>
<keyword evidence="3" id="KW-0862">Zinc</keyword>
<sequence>MSTTRIFSTLARNVTPSSRHTLQRWALPVARQALPQLRSKSTLPSSLHCSLAQHVQRRAFRSILSPFNDQSRCAASVPKVDPTTSSSSDEETPSIPVTGQYTPIGQIEQRLAITFTCTVDQCGHRSTHEFSKRSYTKGIVIVQCPGCKNRHLIADNLSWFTETEDDPRTIEQIIEAKGGKVRRGTVGERDVTGETLEILS</sequence>
<reference evidence="8" key="1">
    <citation type="submission" date="2016-04" db="EMBL/GenBank/DDBJ databases">
        <authorList>
            <person name="Guldener U."/>
            <person name="Guldener U."/>
        </authorList>
    </citation>
    <scope>NUCLEOTIDE SEQUENCE [LARGE SCALE GENOMIC DNA]</scope>
    <source>
        <strain evidence="8">UB2112</strain>
    </source>
</reference>
<feature type="region of interest" description="Disordered" evidence="5">
    <location>
        <begin position="74"/>
        <end position="99"/>
    </location>
</feature>
<dbReference type="EMBL" id="LT558118">
    <property type="protein sequence ID" value="SAM73296.1"/>
    <property type="molecule type" value="Genomic_DNA"/>
</dbReference>
<proteinExistence type="predicted"/>
<dbReference type="GO" id="GO:0008270">
    <property type="term" value="F:zinc ion binding"/>
    <property type="evidence" value="ECO:0007669"/>
    <property type="project" value="UniProtKB-KW"/>
</dbReference>
<evidence type="ECO:0000256" key="4">
    <source>
        <dbReference type="PROSITE-ProRule" id="PRU00834"/>
    </source>
</evidence>
<keyword evidence="2 4" id="KW-0863">Zinc-finger</keyword>
<dbReference type="GO" id="GO:0005739">
    <property type="term" value="C:mitochondrion"/>
    <property type="evidence" value="ECO:0007669"/>
    <property type="project" value="TreeGrafter"/>
</dbReference>
<protein>
    <submittedName>
        <fullName evidence="7">Related to ZIM17-Zinc finger Motif protein, mitochondrial</fullName>
    </submittedName>
</protein>
<dbReference type="Pfam" id="PF05180">
    <property type="entry name" value="zf-DNL"/>
    <property type="match status" value="1"/>
</dbReference>
<dbReference type="GO" id="GO:0051087">
    <property type="term" value="F:protein-folding chaperone binding"/>
    <property type="evidence" value="ECO:0007669"/>
    <property type="project" value="TreeGrafter"/>
</dbReference>
<name>A0A1K0FYF1_9BASI</name>
<dbReference type="PANTHER" id="PTHR20922">
    <property type="entry name" value="DNL-TYPE ZINC FINGER PROTEIN"/>
    <property type="match status" value="1"/>
</dbReference>
<gene>
    <name evidence="7" type="ORF">UBRO_00030</name>
</gene>
<feature type="domain" description="DNL-type" evidence="6">
    <location>
        <begin position="106"/>
        <end position="200"/>
    </location>
</feature>
<dbReference type="Proteomes" id="UP000179920">
    <property type="component" value="Chromosome II"/>
</dbReference>
<dbReference type="PROSITE" id="PS51501">
    <property type="entry name" value="ZF_DNL"/>
    <property type="match status" value="1"/>
</dbReference>
<organism evidence="7 8">
    <name type="scientific">Ustilago bromivora</name>
    <dbReference type="NCBI Taxonomy" id="307758"/>
    <lineage>
        <taxon>Eukaryota</taxon>
        <taxon>Fungi</taxon>
        <taxon>Dikarya</taxon>
        <taxon>Basidiomycota</taxon>
        <taxon>Ustilaginomycotina</taxon>
        <taxon>Ustilaginomycetes</taxon>
        <taxon>Ustilaginales</taxon>
        <taxon>Ustilaginaceae</taxon>
        <taxon>Ustilago</taxon>
    </lineage>
</organism>
<dbReference type="OrthoDB" id="512667at2759"/>
<evidence type="ECO:0000313" key="7">
    <source>
        <dbReference type="EMBL" id="SAM73296.1"/>
    </source>
</evidence>
<dbReference type="GO" id="GO:0006457">
    <property type="term" value="P:protein folding"/>
    <property type="evidence" value="ECO:0007669"/>
    <property type="project" value="TreeGrafter"/>
</dbReference>
<evidence type="ECO:0000259" key="6">
    <source>
        <dbReference type="PROSITE" id="PS51501"/>
    </source>
</evidence>
<evidence type="ECO:0000256" key="1">
    <source>
        <dbReference type="ARBA" id="ARBA00022723"/>
    </source>
</evidence>
<dbReference type="AlphaFoldDB" id="A0A1K0FYF1"/>
<dbReference type="InterPro" id="IPR024158">
    <property type="entry name" value="Mt_import_TIM15"/>
</dbReference>
<accession>A0A1K0FYF1</accession>
<dbReference type="InterPro" id="IPR007853">
    <property type="entry name" value="Znf_DNL-typ"/>
</dbReference>
<dbReference type="PANTHER" id="PTHR20922:SF13">
    <property type="entry name" value="DNL-TYPE ZINC FINGER PROTEIN"/>
    <property type="match status" value="1"/>
</dbReference>
<evidence type="ECO:0000256" key="5">
    <source>
        <dbReference type="SAM" id="MobiDB-lite"/>
    </source>
</evidence>
<dbReference type="GO" id="GO:0050821">
    <property type="term" value="P:protein stabilization"/>
    <property type="evidence" value="ECO:0007669"/>
    <property type="project" value="TreeGrafter"/>
</dbReference>
<dbReference type="GO" id="GO:0030150">
    <property type="term" value="P:protein import into mitochondrial matrix"/>
    <property type="evidence" value="ECO:0007669"/>
    <property type="project" value="TreeGrafter"/>
</dbReference>
<keyword evidence="1" id="KW-0479">Metal-binding</keyword>
<evidence type="ECO:0000256" key="3">
    <source>
        <dbReference type="ARBA" id="ARBA00022833"/>
    </source>
</evidence>